<dbReference type="PROSITE" id="PS00022">
    <property type="entry name" value="EGF_1"/>
    <property type="match status" value="1"/>
</dbReference>
<dbReference type="Proteomes" id="UP001177023">
    <property type="component" value="Unassembled WGS sequence"/>
</dbReference>
<protein>
    <recommendedName>
        <fullName evidence="8">EGF-like domain-containing protein</fullName>
    </recommendedName>
</protein>
<dbReference type="SUPFAM" id="SSF57196">
    <property type="entry name" value="EGF/Laminin"/>
    <property type="match status" value="1"/>
</dbReference>
<evidence type="ECO:0000259" key="8">
    <source>
        <dbReference type="PROSITE" id="PS50026"/>
    </source>
</evidence>
<feature type="non-terminal residue" evidence="9">
    <location>
        <position position="483"/>
    </location>
</feature>
<evidence type="ECO:0000256" key="5">
    <source>
        <dbReference type="ARBA" id="ARBA00023180"/>
    </source>
</evidence>
<reference evidence="9" key="1">
    <citation type="submission" date="2023-06" db="EMBL/GenBank/DDBJ databases">
        <authorList>
            <person name="Delattre M."/>
        </authorList>
    </citation>
    <scope>NUCLEOTIDE SEQUENCE</scope>
    <source>
        <strain evidence="9">AF72</strain>
    </source>
</reference>
<evidence type="ECO:0000313" key="9">
    <source>
        <dbReference type="EMBL" id="CAJ0579031.1"/>
    </source>
</evidence>
<proteinExistence type="predicted"/>
<keyword evidence="5" id="KW-0325">Glycoprotein</keyword>
<evidence type="ECO:0000256" key="3">
    <source>
        <dbReference type="ARBA" id="ARBA00022737"/>
    </source>
</evidence>
<comment type="caution">
    <text evidence="9">The sequence shown here is derived from an EMBL/GenBank/DDBJ whole genome shotgun (WGS) entry which is preliminary data.</text>
</comment>
<evidence type="ECO:0000256" key="2">
    <source>
        <dbReference type="ARBA" id="ARBA00022729"/>
    </source>
</evidence>
<dbReference type="AlphaFoldDB" id="A0AA36G800"/>
<feature type="disulfide bond" evidence="6">
    <location>
        <begin position="158"/>
        <end position="167"/>
    </location>
</feature>
<dbReference type="SMART" id="SM00181">
    <property type="entry name" value="EGF"/>
    <property type="match status" value="4"/>
</dbReference>
<evidence type="ECO:0000256" key="7">
    <source>
        <dbReference type="SAM" id="SignalP"/>
    </source>
</evidence>
<dbReference type="InterPro" id="IPR000742">
    <property type="entry name" value="EGF"/>
</dbReference>
<keyword evidence="1 6" id="KW-0245">EGF-like domain</keyword>
<gene>
    <name evidence="9" type="ORF">MSPICULIGERA_LOCUS17265</name>
</gene>
<feature type="domain" description="EGF-like" evidence="8">
    <location>
        <begin position="135"/>
        <end position="168"/>
    </location>
</feature>
<sequence length="483" mass="54365">MFHPASNPKAGHFIGPQMSMYRVVVLIFCCQFWVTAQEEGSTDEEVTVSNTTATSTTIFSTTTRGIPTPPPLRCMTGPGNQCYFAGTNEACDPCELNPCSPEQYCTPNLSACQPECRCRKRTQHLENGTCVSICQPNPCNGHTCREYENSILGYRCSCDQNWAGENCERWRNFCLDKELKNCPEGPRDCKMTGPGQYDCSCTAGYFHNETENTCEKIGQLLEITLKFPSTYYNELYNNFSTPFFINASQEINETMNDIFGSLMVGLEYGRFEEGSLVANLNASLKVPKSGFPEDNVISLERYVIDCRSREWRENGSRLCFGTLGDAFIPYNGVNSTDLRCSGIFCPARTRCIPMYNQSEATICICEDGYRGISTTTDQYGNVIQICDDINECLTGQFCEPGTVCRNTEGSFTLAIGRPHRSRRTIRNTPRDPHPAHLGPNPQTIWVVGIFVGFLKYEMDFQPQQFQDQDGSNLSINRKYTYEM</sequence>
<dbReference type="PANTHER" id="PTHR24039:SF28">
    <property type="entry name" value="EGF-LIKE DOMAIN-CONTAINING PROTEIN"/>
    <property type="match status" value="1"/>
</dbReference>
<keyword evidence="2 7" id="KW-0732">Signal</keyword>
<keyword evidence="10" id="KW-1185">Reference proteome</keyword>
<organism evidence="9 10">
    <name type="scientific">Mesorhabditis spiculigera</name>
    <dbReference type="NCBI Taxonomy" id="96644"/>
    <lineage>
        <taxon>Eukaryota</taxon>
        <taxon>Metazoa</taxon>
        <taxon>Ecdysozoa</taxon>
        <taxon>Nematoda</taxon>
        <taxon>Chromadorea</taxon>
        <taxon>Rhabditida</taxon>
        <taxon>Rhabditina</taxon>
        <taxon>Rhabditomorpha</taxon>
        <taxon>Rhabditoidea</taxon>
        <taxon>Rhabditidae</taxon>
        <taxon>Mesorhabditinae</taxon>
        <taxon>Mesorhabditis</taxon>
    </lineage>
</organism>
<dbReference type="PANTHER" id="PTHR24039">
    <property type="entry name" value="FIBRILLIN-RELATED"/>
    <property type="match status" value="1"/>
</dbReference>
<keyword evidence="3" id="KW-0677">Repeat</keyword>
<evidence type="ECO:0000256" key="4">
    <source>
        <dbReference type="ARBA" id="ARBA00022837"/>
    </source>
</evidence>
<dbReference type="CDD" id="cd00054">
    <property type="entry name" value="EGF_CA"/>
    <property type="match status" value="1"/>
</dbReference>
<feature type="chain" id="PRO_5041212248" description="EGF-like domain-containing protein" evidence="7">
    <location>
        <begin position="37"/>
        <end position="483"/>
    </location>
</feature>
<evidence type="ECO:0000256" key="1">
    <source>
        <dbReference type="ARBA" id="ARBA00022536"/>
    </source>
</evidence>
<dbReference type="PROSITE" id="PS50026">
    <property type="entry name" value="EGF_3"/>
    <property type="match status" value="1"/>
</dbReference>
<evidence type="ECO:0000256" key="6">
    <source>
        <dbReference type="PROSITE-ProRule" id="PRU00076"/>
    </source>
</evidence>
<dbReference type="EMBL" id="CATQJA010002655">
    <property type="protein sequence ID" value="CAJ0579031.1"/>
    <property type="molecule type" value="Genomic_DNA"/>
</dbReference>
<dbReference type="Gene3D" id="2.10.25.10">
    <property type="entry name" value="Laminin"/>
    <property type="match status" value="2"/>
</dbReference>
<keyword evidence="6" id="KW-1015">Disulfide bond</keyword>
<feature type="signal peptide" evidence="7">
    <location>
        <begin position="1"/>
        <end position="36"/>
    </location>
</feature>
<name>A0AA36G800_9BILA</name>
<accession>A0AA36G800</accession>
<keyword evidence="4" id="KW-0106">Calcium</keyword>
<comment type="caution">
    <text evidence="6">Lacks conserved residue(s) required for the propagation of feature annotation.</text>
</comment>
<evidence type="ECO:0000313" key="10">
    <source>
        <dbReference type="Proteomes" id="UP001177023"/>
    </source>
</evidence>